<keyword evidence="1" id="KW-0195">Cyclin</keyword>
<evidence type="ECO:0000313" key="3">
    <source>
        <dbReference type="EMBL" id="KAF8793644.1"/>
    </source>
</evidence>
<dbReference type="GO" id="GO:0016538">
    <property type="term" value="F:cyclin-dependent protein serine/threonine kinase regulator activity"/>
    <property type="evidence" value="ECO:0007669"/>
    <property type="project" value="InterPro"/>
</dbReference>
<sequence length="240" mass="27177">MDLGIDYILEAGAKAECDIELITKALLMYHNFVRYVGNTPYDPAMVAASALHLSSRAVEKELEIDALVFLFYHMVNGTADNLHPGTMKFSVLKKSLITIICIMQRMLVFNLRYNIAHQYLATFLSVLQQKASHIDGFLEKMGDTSLKFINDFYINKMCLNYKPADICIACIEAALQVHGYQSHLSALQPWFHGFSDVSENKVTEMVHNIFLLYKDKDKMVSSTSEEDDDSVEKNNNTVEG</sequence>
<proteinExistence type="predicted"/>
<accession>A0A8T0FR46</accession>
<evidence type="ECO:0000256" key="2">
    <source>
        <dbReference type="SAM" id="MobiDB-lite"/>
    </source>
</evidence>
<dbReference type="InterPro" id="IPR036915">
    <property type="entry name" value="Cyclin-like_sf"/>
</dbReference>
<dbReference type="PANTHER" id="PTHR10026">
    <property type="entry name" value="CYCLIN"/>
    <property type="match status" value="1"/>
</dbReference>
<evidence type="ECO:0000256" key="1">
    <source>
        <dbReference type="ARBA" id="ARBA00023127"/>
    </source>
</evidence>
<protein>
    <submittedName>
        <fullName evidence="3">Cyclin-Q like protein</fullName>
    </submittedName>
</protein>
<dbReference type="Proteomes" id="UP000807504">
    <property type="component" value="Unassembled WGS sequence"/>
</dbReference>
<dbReference type="EMBL" id="JABXBU010000002">
    <property type="protein sequence ID" value="KAF8793644.1"/>
    <property type="molecule type" value="Genomic_DNA"/>
</dbReference>
<dbReference type="AlphaFoldDB" id="A0A8T0FR46"/>
<organism evidence="3 4">
    <name type="scientific">Argiope bruennichi</name>
    <name type="common">Wasp spider</name>
    <name type="synonym">Aranea bruennichi</name>
    <dbReference type="NCBI Taxonomy" id="94029"/>
    <lineage>
        <taxon>Eukaryota</taxon>
        <taxon>Metazoa</taxon>
        <taxon>Ecdysozoa</taxon>
        <taxon>Arthropoda</taxon>
        <taxon>Chelicerata</taxon>
        <taxon>Arachnida</taxon>
        <taxon>Araneae</taxon>
        <taxon>Araneomorphae</taxon>
        <taxon>Entelegynae</taxon>
        <taxon>Araneoidea</taxon>
        <taxon>Araneidae</taxon>
        <taxon>Argiope</taxon>
    </lineage>
</organism>
<dbReference type="SUPFAM" id="SSF47954">
    <property type="entry name" value="Cyclin-like"/>
    <property type="match status" value="2"/>
</dbReference>
<feature type="region of interest" description="Disordered" evidence="2">
    <location>
        <begin position="221"/>
        <end position="240"/>
    </location>
</feature>
<keyword evidence="4" id="KW-1185">Reference proteome</keyword>
<reference evidence="3" key="2">
    <citation type="submission" date="2020-06" db="EMBL/GenBank/DDBJ databases">
        <authorList>
            <person name="Sheffer M."/>
        </authorList>
    </citation>
    <scope>NUCLEOTIDE SEQUENCE</scope>
</reference>
<reference evidence="3" key="1">
    <citation type="journal article" date="2020" name="bioRxiv">
        <title>Chromosome-level reference genome of the European wasp spider Argiope bruennichi: a resource for studies on range expansion and evolutionary adaptation.</title>
        <authorList>
            <person name="Sheffer M.M."/>
            <person name="Hoppe A."/>
            <person name="Krehenwinkel H."/>
            <person name="Uhl G."/>
            <person name="Kuss A.W."/>
            <person name="Jensen L."/>
            <person name="Jensen C."/>
            <person name="Gillespie R.G."/>
            <person name="Hoff K.J."/>
            <person name="Prost S."/>
        </authorList>
    </citation>
    <scope>NUCLEOTIDE SEQUENCE</scope>
</reference>
<dbReference type="Gene3D" id="1.10.472.10">
    <property type="entry name" value="Cyclin-like"/>
    <property type="match status" value="2"/>
</dbReference>
<evidence type="ECO:0000313" key="4">
    <source>
        <dbReference type="Proteomes" id="UP000807504"/>
    </source>
</evidence>
<dbReference type="InterPro" id="IPR043198">
    <property type="entry name" value="Cyclin/Ssn8"/>
</dbReference>
<gene>
    <name evidence="3" type="ORF">HNY73_001695</name>
</gene>
<comment type="caution">
    <text evidence="3">The sequence shown here is derived from an EMBL/GenBank/DDBJ whole genome shotgun (WGS) entry which is preliminary data.</text>
</comment>
<dbReference type="GO" id="GO:0006357">
    <property type="term" value="P:regulation of transcription by RNA polymerase II"/>
    <property type="evidence" value="ECO:0007669"/>
    <property type="project" value="InterPro"/>
</dbReference>
<name>A0A8T0FR46_ARGBR</name>